<dbReference type="EMBL" id="BONZ01000022">
    <property type="protein sequence ID" value="GIH14279.1"/>
    <property type="molecule type" value="Genomic_DNA"/>
</dbReference>
<protein>
    <recommendedName>
        <fullName evidence="1">SnoaL-like domain-containing protein</fullName>
    </recommendedName>
</protein>
<dbReference type="Proteomes" id="UP000642748">
    <property type="component" value="Unassembled WGS sequence"/>
</dbReference>
<sequence>MDTREAAKRWADAWAQGWPAKDVDGIVGLQAENGDHWASMFRPYRGREGLRAYVQECFDEETRPAEVWFGEPQVDGDSAAVEYWAVTYPDDQPLTISGCTLLRFDHDGLVVEARDYSHVQQGRLLPPAALFAGRA</sequence>
<dbReference type="RefSeq" id="WP_203917949.1">
    <property type="nucleotide sequence ID" value="NZ_BONZ01000022.1"/>
</dbReference>
<name>A0A8J3QNQ9_9ACTN</name>
<evidence type="ECO:0000313" key="2">
    <source>
        <dbReference type="EMBL" id="GIH14279.1"/>
    </source>
</evidence>
<dbReference type="InterPro" id="IPR032710">
    <property type="entry name" value="NTF2-like_dom_sf"/>
</dbReference>
<gene>
    <name evidence="2" type="ORF">Raf01_24510</name>
</gene>
<comment type="caution">
    <text evidence="2">The sequence shown here is derived from an EMBL/GenBank/DDBJ whole genome shotgun (WGS) entry which is preliminary data.</text>
</comment>
<dbReference type="SUPFAM" id="SSF54427">
    <property type="entry name" value="NTF2-like"/>
    <property type="match status" value="1"/>
</dbReference>
<dbReference type="AlphaFoldDB" id="A0A8J3QNQ9"/>
<dbReference type="InterPro" id="IPR037401">
    <property type="entry name" value="SnoaL-like"/>
</dbReference>
<keyword evidence="3" id="KW-1185">Reference proteome</keyword>
<dbReference type="Pfam" id="PF12680">
    <property type="entry name" value="SnoaL_2"/>
    <property type="match status" value="1"/>
</dbReference>
<evidence type="ECO:0000313" key="3">
    <source>
        <dbReference type="Proteomes" id="UP000642748"/>
    </source>
</evidence>
<dbReference type="Gene3D" id="3.10.450.50">
    <property type="match status" value="1"/>
</dbReference>
<evidence type="ECO:0000259" key="1">
    <source>
        <dbReference type="Pfam" id="PF12680"/>
    </source>
</evidence>
<proteinExistence type="predicted"/>
<reference evidence="2" key="1">
    <citation type="submission" date="2021-01" db="EMBL/GenBank/DDBJ databases">
        <title>Whole genome shotgun sequence of Rugosimonospora africana NBRC 104875.</title>
        <authorList>
            <person name="Komaki H."/>
            <person name="Tamura T."/>
        </authorList>
    </citation>
    <scope>NUCLEOTIDE SEQUENCE</scope>
    <source>
        <strain evidence="2">NBRC 104875</strain>
    </source>
</reference>
<accession>A0A8J3QNQ9</accession>
<feature type="domain" description="SnoaL-like" evidence="1">
    <location>
        <begin position="10"/>
        <end position="112"/>
    </location>
</feature>
<organism evidence="2 3">
    <name type="scientific">Rugosimonospora africana</name>
    <dbReference type="NCBI Taxonomy" id="556532"/>
    <lineage>
        <taxon>Bacteria</taxon>
        <taxon>Bacillati</taxon>
        <taxon>Actinomycetota</taxon>
        <taxon>Actinomycetes</taxon>
        <taxon>Micromonosporales</taxon>
        <taxon>Micromonosporaceae</taxon>
        <taxon>Rugosimonospora</taxon>
    </lineage>
</organism>